<sequence length="454" mass="48598">MRRKTQGILVTAVGIGCLWASAALALNWPATSATLVGSANSLGAGYEPSGIVALADGRVAMVGDDGDVTLMSQEGQIIGNWSPGGDLEGITEIGDGYVYVAVEHPDTIKQFNLSTGQFTGKSWDLTGWLKGSDNLGMEALTFVPNGHHPYVSGLAGGLFYAGLQADGKIYVINVDLTTTNAAELVDVIDLGKTSDISGLDFDVDTGLMYALYDGYNELLEATPAGEILKTYSVVGNDQEGIALVPNCETGTASVFIAEDVGPEVWRYSPYPITCQVEVPPVVEEPPIEEVPPVVETPPVVEDPAPVEPPVADPVPSETPPADEVPPTTEVPDEPVPTEEPAPTAPVEDGSGDGVSETETPVVDPPVVPEDFRKHHIKPRKVKVRWSDVADRYELDLYTKGRGKLVTRFTGLNEAKKVIGKKYLKSDRKYWIRARACNEAGCSEYTPYIKIKNGK</sequence>
<feature type="compositionally biased region" description="Low complexity" evidence="1">
    <location>
        <begin position="292"/>
        <end position="303"/>
    </location>
</feature>
<comment type="caution">
    <text evidence="3">The sequence shown here is derived from an EMBL/GenBank/DDBJ whole genome shotgun (WGS) entry which is preliminary data.</text>
</comment>
<dbReference type="Gene3D" id="2.130.10.10">
    <property type="entry name" value="YVTN repeat-like/Quinoprotein amine dehydrogenase"/>
    <property type="match status" value="1"/>
</dbReference>
<dbReference type="SUPFAM" id="SSF49265">
    <property type="entry name" value="Fibronectin type III"/>
    <property type="match status" value="1"/>
</dbReference>
<organism evidence="3 4">
    <name type="scientific">Candidatus Kerfeldbacteria bacterium CG15_BIG_FIL_POST_REV_8_21_14_020_45_12</name>
    <dbReference type="NCBI Taxonomy" id="2014247"/>
    <lineage>
        <taxon>Bacteria</taxon>
        <taxon>Candidatus Kerfeldiibacteriota</taxon>
    </lineage>
</organism>
<evidence type="ECO:0000256" key="2">
    <source>
        <dbReference type="SAM" id="SignalP"/>
    </source>
</evidence>
<evidence type="ECO:0008006" key="5">
    <source>
        <dbReference type="Google" id="ProtNLM"/>
    </source>
</evidence>
<dbReference type="Gene3D" id="2.60.40.10">
    <property type="entry name" value="Immunoglobulins"/>
    <property type="match status" value="1"/>
</dbReference>
<keyword evidence="2" id="KW-0732">Signal</keyword>
<evidence type="ECO:0000313" key="4">
    <source>
        <dbReference type="Proteomes" id="UP000230292"/>
    </source>
</evidence>
<feature type="chain" id="PRO_5014986495" description="Fibronectin type-III domain-containing protein" evidence="2">
    <location>
        <begin position="26"/>
        <end position="454"/>
    </location>
</feature>
<accession>A0A2M7H3X9</accession>
<dbReference type="EMBL" id="PFGC01000037">
    <property type="protein sequence ID" value="PIW36931.1"/>
    <property type="molecule type" value="Genomic_DNA"/>
</dbReference>
<dbReference type="AlphaFoldDB" id="A0A2M7H3X9"/>
<feature type="signal peptide" evidence="2">
    <location>
        <begin position="1"/>
        <end position="25"/>
    </location>
</feature>
<dbReference type="InterPro" id="IPR015943">
    <property type="entry name" value="WD40/YVTN_repeat-like_dom_sf"/>
</dbReference>
<dbReference type="Proteomes" id="UP000230292">
    <property type="component" value="Unassembled WGS sequence"/>
</dbReference>
<gene>
    <name evidence="3" type="ORF">COW24_03160</name>
</gene>
<feature type="compositionally biased region" description="Pro residues" evidence="1">
    <location>
        <begin position="305"/>
        <end position="318"/>
    </location>
</feature>
<evidence type="ECO:0000256" key="1">
    <source>
        <dbReference type="SAM" id="MobiDB-lite"/>
    </source>
</evidence>
<protein>
    <recommendedName>
        <fullName evidence="5">Fibronectin type-III domain-containing protein</fullName>
    </recommendedName>
</protein>
<dbReference type="InterPro" id="IPR036116">
    <property type="entry name" value="FN3_sf"/>
</dbReference>
<evidence type="ECO:0000313" key="3">
    <source>
        <dbReference type="EMBL" id="PIW36931.1"/>
    </source>
</evidence>
<dbReference type="SUPFAM" id="SSF75011">
    <property type="entry name" value="3-carboxy-cis,cis-mucoante lactonizing enzyme"/>
    <property type="match status" value="1"/>
</dbReference>
<reference evidence="3 4" key="1">
    <citation type="submission" date="2017-09" db="EMBL/GenBank/DDBJ databases">
        <title>Depth-based differentiation of microbial function through sediment-hosted aquifers and enrichment of novel symbionts in the deep terrestrial subsurface.</title>
        <authorList>
            <person name="Probst A.J."/>
            <person name="Ladd B."/>
            <person name="Jarett J.K."/>
            <person name="Geller-Mcgrath D.E."/>
            <person name="Sieber C.M."/>
            <person name="Emerson J.B."/>
            <person name="Anantharaman K."/>
            <person name="Thomas B.C."/>
            <person name="Malmstrom R."/>
            <person name="Stieglmeier M."/>
            <person name="Klingl A."/>
            <person name="Woyke T."/>
            <person name="Ryan C.M."/>
            <person name="Banfield J.F."/>
        </authorList>
    </citation>
    <scope>NUCLEOTIDE SEQUENCE [LARGE SCALE GENOMIC DNA]</scope>
    <source>
        <strain evidence="3">CG15_BIG_FIL_POST_REV_8_21_14_020_45_12</strain>
    </source>
</reference>
<proteinExistence type="predicted"/>
<dbReference type="PROSITE" id="PS51257">
    <property type="entry name" value="PROKAR_LIPOPROTEIN"/>
    <property type="match status" value="1"/>
</dbReference>
<dbReference type="InterPro" id="IPR013783">
    <property type="entry name" value="Ig-like_fold"/>
</dbReference>
<name>A0A2M7H3X9_9BACT</name>
<feature type="region of interest" description="Disordered" evidence="1">
    <location>
        <begin position="292"/>
        <end position="368"/>
    </location>
</feature>